<evidence type="ECO:0000256" key="6">
    <source>
        <dbReference type="ARBA" id="ARBA00023132"/>
    </source>
</evidence>
<dbReference type="VEuPathDB" id="FungiDB:SCODWIG_01053"/>
<feature type="compositionally biased region" description="Basic and acidic residues" evidence="8">
    <location>
        <begin position="320"/>
        <end position="331"/>
    </location>
</feature>
<evidence type="ECO:0000256" key="8">
    <source>
        <dbReference type="SAM" id="MobiDB-lite"/>
    </source>
</evidence>
<feature type="compositionally biased region" description="Low complexity" evidence="8">
    <location>
        <begin position="514"/>
        <end position="530"/>
    </location>
</feature>
<feature type="region of interest" description="Disordered" evidence="8">
    <location>
        <begin position="514"/>
        <end position="598"/>
    </location>
</feature>
<dbReference type="Gene3D" id="2.30.29.30">
    <property type="entry name" value="Pleckstrin-homology domain (PH domain)/Phosphotyrosine-binding domain (PTB)"/>
    <property type="match status" value="1"/>
</dbReference>
<comment type="subcellular location">
    <subcellularLocation>
        <location evidence="1">Nucleus</location>
        <location evidence="1">Nuclear pore complex</location>
    </subcellularLocation>
</comment>
<dbReference type="InterPro" id="IPR015007">
    <property type="entry name" value="NUP2/50/61"/>
</dbReference>
<evidence type="ECO:0000259" key="9">
    <source>
        <dbReference type="PROSITE" id="PS50196"/>
    </source>
</evidence>
<accession>A0A376B3U7</accession>
<feature type="compositionally biased region" description="Basic and acidic residues" evidence="8">
    <location>
        <begin position="695"/>
        <end position="711"/>
    </location>
</feature>
<proteinExistence type="predicted"/>
<feature type="compositionally biased region" description="Polar residues" evidence="8">
    <location>
        <begin position="469"/>
        <end position="491"/>
    </location>
</feature>
<dbReference type="EMBL" id="UFAJ01000118">
    <property type="protein sequence ID" value="SSD59292.1"/>
    <property type="molecule type" value="Genomic_DNA"/>
</dbReference>
<keyword evidence="3" id="KW-0509">mRNA transport</keyword>
<dbReference type="Pfam" id="PF08911">
    <property type="entry name" value="NUP50"/>
    <property type="match status" value="1"/>
</dbReference>
<gene>
    <name evidence="10" type="ORF">SCODWIG_01053</name>
</gene>
<feature type="region of interest" description="Disordered" evidence="8">
    <location>
        <begin position="147"/>
        <end position="176"/>
    </location>
</feature>
<evidence type="ECO:0000256" key="7">
    <source>
        <dbReference type="ARBA" id="ARBA00023242"/>
    </source>
</evidence>
<reference evidence="11" key="1">
    <citation type="submission" date="2018-06" db="EMBL/GenBank/DDBJ databases">
        <authorList>
            <person name="Guldener U."/>
        </authorList>
    </citation>
    <scope>NUCLEOTIDE SEQUENCE [LARGE SCALE GENOMIC DNA]</scope>
    <source>
        <strain evidence="11">UTAD17</strain>
    </source>
</reference>
<feature type="compositionally biased region" description="Polar residues" evidence="8">
    <location>
        <begin position="569"/>
        <end position="578"/>
    </location>
</feature>
<dbReference type="InterPro" id="IPR011993">
    <property type="entry name" value="PH-like_dom_sf"/>
</dbReference>
<name>A0A376B3U7_9ASCO</name>
<feature type="region of interest" description="Disordered" evidence="8">
    <location>
        <begin position="1"/>
        <end position="31"/>
    </location>
</feature>
<evidence type="ECO:0000256" key="1">
    <source>
        <dbReference type="ARBA" id="ARBA00004567"/>
    </source>
</evidence>
<dbReference type="Proteomes" id="UP000262825">
    <property type="component" value="Unassembled WGS sequence"/>
</dbReference>
<feature type="compositionally biased region" description="Basic and acidic residues" evidence="8">
    <location>
        <begin position="367"/>
        <end position="391"/>
    </location>
</feature>
<evidence type="ECO:0000256" key="2">
    <source>
        <dbReference type="ARBA" id="ARBA00022448"/>
    </source>
</evidence>
<keyword evidence="2" id="KW-0813">Transport</keyword>
<dbReference type="GO" id="GO:0015031">
    <property type="term" value="P:protein transport"/>
    <property type="evidence" value="ECO:0007669"/>
    <property type="project" value="UniProtKB-KW"/>
</dbReference>
<feature type="region of interest" description="Disordered" evidence="8">
    <location>
        <begin position="436"/>
        <end position="498"/>
    </location>
</feature>
<keyword evidence="6" id="KW-0906">Nuclear pore complex</keyword>
<feature type="domain" description="RanBD1" evidence="9">
    <location>
        <begin position="717"/>
        <end position="853"/>
    </location>
</feature>
<feature type="compositionally biased region" description="Basic and acidic residues" evidence="8">
    <location>
        <begin position="9"/>
        <end position="20"/>
    </location>
</feature>
<keyword evidence="7" id="KW-0539">Nucleus</keyword>
<feature type="compositionally biased region" description="Polar residues" evidence="8">
    <location>
        <begin position="531"/>
        <end position="557"/>
    </location>
</feature>
<keyword evidence="11" id="KW-1185">Reference proteome</keyword>
<dbReference type="AlphaFoldDB" id="A0A376B3U7"/>
<dbReference type="InterPro" id="IPR000156">
    <property type="entry name" value="Ran_bind_dom"/>
</dbReference>
<dbReference type="PANTHER" id="PTHR38697:SF1">
    <property type="entry name" value="NUCLEAR PORE COMPLEX PROTEIN SIMILAR TO S. CEREVISIAE NUP2 (EUROFUNG)"/>
    <property type="match status" value="1"/>
</dbReference>
<dbReference type="PROSITE" id="PS50196">
    <property type="entry name" value="RANBD1"/>
    <property type="match status" value="1"/>
</dbReference>
<feature type="compositionally biased region" description="Polar residues" evidence="8">
    <location>
        <begin position="664"/>
        <end position="684"/>
    </location>
</feature>
<feature type="compositionally biased region" description="Basic and acidic residues" evidence="8">
    <location>
        <begin position="438"/>
        <end position="448"/>
    </location>
</feature>
<feature type="compositionally biased region" description="Polar residues" evidence="8">
    <location>
        <begin position="449"/>
        <end position="458"/>
    </location>
</feature>
<feature type="region of interest" description="Disordered" evidence="8">
    <location>
        <begin position="638"/>
        <end position="720"/>
    </location>
</feature>
<dbReference type="SUPFAM" id="SSF50729">
    <property type="entry name" value="PH domain-like"/>
    <property type="match status" value="1"/>
</dbReference>
<organism evidence="10 11">
    <name type="scientific">Saccharomycodes ludwigii</name>
    <dbReference type="NCBI Taxonomy" id="36035"/>
    <lineage>
        <taxon>Eukaryota</taxon>
        <taxon>Fungi</taxon>
        <taxon>Dikarya</taxon>
        <taxon>Ascomycota</taxon>
        <taxon>Saccharomycotina</taxon>
        <taxon>Saccharomycetes</taxon>
        <taxon>Saccharomycodales</taxon>
        <taxon>Saccharomycodaceae</taxon>
        <taxon>Saccharomycodes</taxon>
    </lineage>
</organism>
<evidence type="ECO:0000313" key="10">
    <source>
        <dbReference type="EMBL" id="SSD59292.1"/>
    </source>
</evidence>
<dbReference type="PANTHER" id="PTHR38697">
    <property type="entry name" value="NUCLEAR PORE COMPLEX PROTEIN SIMILAR TO S. CEREVISIAE NUP2 (EUROFUNG)"/>
    <property type="match status" value="1"/>
</dbReference>
<feature type="compositionally biased region" description="Basic and acidic residues" evidence="8">
    <location>
        <begin position="647"/>
        <end position="657"/>
    </location>
</feature>
<dbReference type="SMART" id="SM00160">
    <property type="entry name" value="RanBD"/>
    <property type="match status" value="1"/>
</dbReference>
<evidence type="ECO:0000256" key="3">
    <source>
        <dbReference type="ARBA" id="ARBA00022816"/>
    </source>
</evidence>
<dbReference type="Pfam" id="PF00638">
    <property type="entry name" value="Ran_BP1"/>
    <property type="match status" value="1"/>
</dbReference>
<feature type="compositionally biased region" description="Polar residues" evidence="8">
    <location>
        <begin position="341"/>
        <end position="353"/>
    </location>
</feature>
<sequence length="853" mass="94000">MSKRIAGHQLDHLNADHSSDEEINIPQSTRASEEVLRKRKIAQPRNKLLSFETLRKKSINNDNKTDIPAKIKALNIQFQSNINQSMQSSQLFDFSTTCEKYLAYIKTINKNQGKNFILPSQYKTDAKIEEKPDNNTYLALNSTMHTSTVPSLPSTDDIEKSTRFQTDNSSSSIKDPVDLKETKKSSNLFTFTPNGNTFNTFPKNDTSTNTDSKPFGKIQNTVTNNSIINSDDSNKLVEKPTFSFGVPNNVVNNSSTGNKLDASANKPAVGSTSFNAKPAFSFQTTDVKKAGDSSTSTKPAFTFSASFNNTKPVFSFTTHSTKDAEKTETKNAKGQLEPSAFGSSLASNINRNEPFTFKPKANTDVAILEKDDEKKAEKKAEKDTEKTETIEPPKFFSSDKPVTSFFKLDSDKFPTNNDNTSDSTAASFTFAGKSPTDIFKKSENKDSTAQHVASNLDQGSKEKSRELIPTSTNQFTSSLNKNNTQPSSSPFNFGGQDSAITTTINKPVFDIVSKSDVPSSNNNSDSKSSSEIVTDSQLPHESSSSVTKSTPQTLPLISSSKSTDDKTGTLDNNSTVSAPTKHEFKPPVFGNNSSKSLEDNKTKINFSFDKKNNNTTTAEHPKLTFNFNANATSSKAPTFSFTTTNKSSDEANKKTEPAKPPQDFSFNLPFNQSNNGFGNTTVTPDTKDINGATKSTDETKQQKDSVGEQNKETIPSENEQTDAVTKMVDATNSEANENVLFEKRAKLMLYDPSNEEKGPYITKGVGDFKILQDKKNKNRTRLLLRSDGMGHVLLNTYVVKTFNYEPLSNEQENVIKIPVIDAETKKVSTYVLRVKQKSDGRQLCKVIADSKTY</sequence>
<feature type="region of interest" description="Disordered" evidence="8">
    <location>
        <begin position="319"/>
        <end position="396"/>
    </location>
</feature>
<dbReference type="GO" id="GO:0051028">
    <property type="term" value="P:mRNA transport"/>
    <property type="evidence" value="ECO:0007669"/>
    <property type="project" value="UniProtKB-KW"/>
</dbReference>
<dbReference type="OrthoDB" id="3972927at2759"/>
<dbReference type="InterPro" id="IPR053074">
    <property type="entry name" value="NPC_Nucleoporin"/>
</dbReference>
<keyword evidence="5" id="KW-0811">Translocation</keyword>
<keyword evidence="4" id="KW-0653">Protein transport</keyword>
<evidence type="ECO:0000256" key="5">
    <source>
        <dbReference type="ARBA" id="ARBA00023010"/>
    </source>
</evidence>
<dbReference type="GO" id="GO:0005643">
    <property type="term" value="C:nuclear pore"/>
    <property type="evidence" value="ECO:0007669"/>
    <property type="project" value="UniProtKB-SubCell"/>
</dbReference>
<evidence type="ECO:0000256" key="4">
    <source>
        <dbReference type="ARBA" id="ARBA00022927"/>
    </source>
</evidence>
<protein>
    <recommendedName>
        <fullName evidence="9">RanBD1 domain-containing protein</fullName>
    </recommendedName>
</protein>
<feature type="compositionally biased region" description="Polar residues" evidence="8">
    <location>
        <begin position="163"/>
        <end position="173"/>
    </location>
</feature>
<evidence type="ECO:0000313" key="11">
    <source>
        <dbReference type="Proteomes" id="UP000262825"/>
    </source>
</evidence>